<dbReference type="GO" id="GO:0000448">
    <property type="term" value="P:cleavage in ITS2 between 5.8S rRNA and LSU-rRNA of tricistronic rRNA transcript (SSU-rRNA, 5.8S rRNA, LSU-rRNA)"/>
    <property type="evidence" value="ECO:0007669"/>
    <property type="project" value="TreeGrafter"/>
</dbReference>
<dbReference type="GO" id="GO:0051731">
    <property type="term" value="F:polynucleotide 5'-hydroxyl-kinase activity"/>
    <property type="evidence" value="ECO:0007669"/>
    <property type="project" value="InterPro"/>
</dbReference>
<sequence length="495" mass="55693">MKRTNAFDSLRTLKKPKELKDKEKSFVYPDFGSTTNQFAKVGDEYIFNLKQTEKISFQGLVEIEPLTGSIKVNGHVTSNKVTVYSGLLGVYTVEPVKSDFKSERTLPFKTIYTVFAVRQLPYEISGLDYPQLKNIFPEFKLESSLLPIEYKDSQLKNLEGIICIVGSKNSGKSTLAKYISNQFETVCFLDCDLGQPEFTPNGIVSLHVLDEPILGPSFTHQKVPYHGIFIGSSSAKHNPDEYFNSIIQLVNIYRANLSHLPLVVNTSGWVKGVGYDLLISLIRELQPSHLISLEHPDPSKNIDLQDFNTIKIDAVPDDSKSKINATDQRNLVTGSYFVKRDLIWDFKSLPAAHPYRVKFSSVRIKFLNEEVPFSQTLYALNAQIVGLVVDSTNYHSESCKMFKGLVPSHTPLNQNCVGLGLIRAVDPAEQCFYVLTPVPSDILQNVNLFLKGSIECPLYLFTNGYKNDPYVSFDNIEGVGGLETRNRHLGRKRLQ</sequence>
<dbReference type="InterPro" id="IPR057570">
    <property type="entry name" value="NOL9_C"/>
</dbReference>
<dbReference type="Proteomes" id="UP001210925">
    <property type="component" value="Unassembled WGS sequence"/>
</dbReference>
<comment type="similarity">
    <text evidence="2">Belongs to the Clp1 family. NOL9/GRC3 subfamily.</text>
</comment>
<dbReference type="EMBL" id="JADGKB010000011">
    <property type="protein sequence ID" value="KAJ3260517.1"/>
    <property type="molecule type" value="Genomic_DNA"/>
</dbReference>
<keyword evidence="8" id="KW-0418">Kinase</keyword>
<evidence type="ECO:0000313" key="14">
    <source>
        <dbReference type="Proteomes" id="UP001210925"/>
    </source>
</evidence>
<dbReference type="PANTHER" id="PTHR12755:SF3">
    <property type="entry name" value="POLYNUCLEOTIDE 5'-HYDROXYL-KINASE NOL9"/>
    <property type="match status" value="1"/>
</dbReference>
<dbReference type="Pfam" id="PF16575">
    <property type="entry name" value="CLP1_P"/>
    <property type="match status" value="1"/>
</dbReference>
<comment type="caution">
    <text evidence="13">The sequence shown here is derived from an EMBL/GenBank/DDBJ whole genome shotgun (WGS) entry which is preliminary data.</text>
</comment>
<gene>
    <name evidence="13" type="primary">NOL9</name>
    <name evidence="13" type="ORF">HK103_000659</name>
</gene>
<dbReference type="GO" id="GO:0005524">
    <property type="term" value="F:ATP binding"/>
    <property type="evidence" value="ECO:0007669"/>
    <property type="project" value="UniProtKB-KW"/>
</dbReference>
<proteinExistence type="inferred from homology"/>
<evidence type="ECO:0000256" key="2">
    <source>
        <dbReference type="ARBA" id="ARBA00011003"/>
    </source>
</evidence>
<evidence type="ECO:0000256" key="1">
    <source>
        <dbReference type="ARBA" id="ARBA00004604"/>
    </source>
</evidence>
<accession>A0AAD5UL64</accession>
<dbReference type="Pfam" id="PF25467">
    <property type="entry name" value="NOL9_C"/>
    <property type="match status" value="1"/>
</dbReference>
<keyword evidence="7" id="KW-0547">Nucleotide-binding</keyword>
<reference evidence="13" key="1">
    <citation type="submission" date="2020-05" db="EMBL/GenBank/DDBJ databases">
        <title>Phylogenomic resolution of chytrid fungi.</title>
        <authorList>
            <person name="Stajich J.E."/>
            <person name="Amses K."/>
            <person name="Simmons R."/>
            <person name="Seto K."/>
            <person name="Myers J."/>
            <person name="Bonds A."/>
            <person name="Quandt C.A."/>
            <person name="Barry K."/>
            <person name="Liu P."/>
            <person name="Grigoriev I."/>
            <person name="Longcore J.E."/>
            <person name="James T.Y."/>
        </authorList>
    </citation>
    <scope>NUCLEOTIDE SEQUENCE</scope>
    <source>
        <strain evidence="13">PLAUS21</strain>
    </source>
</reference>
<evidence type="ECO:0000256" key="9">
    <source>
        <dbReference type="ARBA" id="ARBA00022840"/>
    </source>
</evidence>
<dbReference type="Gene3D" id="3.40.50.300">
    <property type="entry name" value="P-loop containing nucleotide triphosphate hydrolases"/>
    <property type="match status" value="1"/>
</dbReference>
<keyword evidence="10" id="KW-0539">Nucleus</keyword>
<protein>
    <recommendedName>
        <fullName evidence="4">Polynucleotide 5'-hydroxyl-kinase GRC3</fullName>
    </recommendedName>
    <alternativeName>
        <fullName evidence="3">Polynucleotide 5'-hydroxyl-kinase grc3</fullName>
    </alternativeName>
</protein>
<dbReference type="AlphaFoldDB" id="A0AAD5UL64"/>
<comment type="subcellular location">
    <subcellularLocation>
        <location evidence="1">Nucleus</location>
        <location evidence="1">Nucleolus</location>
    </subcellularLocation>
</comment>
<evidence type="ECO:0000256" key="4">
    <source>
        <dbReference type="ARBA" id="ARBA00019824"/>
    </source>
</evidence>
<keyword evidence="5" id="KW-0698">rRNA processing</keyword>
<dbReference type="GO" id="GO:0005730">
    <property type="term" value="C:nucleolus"/>
    <property type="evidence" value="ECO:0007669"/>
    <property type="project" value="UniProtKB-SubCell"/>
</dbReference>
<keyword evidence="14" id="KW-1185">Reference proteome</keyword>
<feature type="domain" description="NOL9 C-terminal" evidence="12">
    <location>
        <begin position="352"/>
        <end position="457"/>
    </location>
</feature>
<evidence type="ECO:0000256" key="7">
    <source>
        <dbReference type="ARBA" id="ARBA00022741"/>
    </source>
</evidence>
<name>A0AAD5UL64_9FUNG</name>
<feature type="domain" description="Clp1 P-loop" evidence="11">
    <location>
        <begin position="166"/>
        <end position="337"/>
    </location>
</feature>
<evidence type="ECO:0000256" key="3">
    <source>
        <dbReference type="ARBA" id="ARBA00018706"/>
    </source>
</evidence>
<dbReference type="InterPro" id="IPR032319">
    <property type="entry name" value="CLP1_P"/>
</dbReference>
<organism evidence="13 14">
    <name type="scientific">Boothiomyces macroporosus</name>
    <dbReference type="NCBI Taxonomy" id="261099"/>
    <lineage>
        <taxon>Eukaryota</taxon>
        <taxon>Fungi</taxon>
        <taxon>Fungi incertae sedis</taxon>
        <taxon>Chytridiomycota</taxon>
        <taxon>Chytridiomycota incertae sedis</taxon>
        <taxon>Chytridiomycetes</taxon>
        <taxon>Rhizophydiales</taxon>
        <taxon>Terramycetaceae</taxon>
        <taxon>Boothiomyces</taxon>
    </lineage>
</organism>
<dbReference type="InterPro" id="IPR027417">
    <property type="entry name" value="P-loop_NTPase"/>
</dbReference>
<evidence type="ECO:0000259" key="11">
    <source>
        <dbReference type="Pfam" id="PF16575"/>
    </source>
</evidence>
<keyword evidence="6" id="KW-0808">Transferase</keyword>
<dbReference type="InterPro" id="IPR045116">
    <property type="entry name" value="Clp1/Grc3"/>
</dbReference>
<dbReference type="PANTHER" id="PTHR12755">
    <property type="entry name" value="CLEAVAGE/POLYADENYLATION FACTOR IA SUBUNIT CLP1P"/>
    <property type="match status" value="1"/>
</dbReference>
<evidence type="ECO:0000256" key="10">
    <source>
        <dbReference type="ARBA" id="ARBA00023242"/>
    </source>
</evidence>
<keyword evidence="9" id="KW-0067">ATP-binding</keyword>
<dbReference type="SUPFAM" id="SSF52540">
    <property type="entry name" value="P-loop containing nucleoside triphosphate hydrolases"/>
    <property type="match status" value="1"/>
</dbReference>
<evidence type="ECO:0000256" key="8">
    <source>
        <dbReference type="ARBA" id="ARBA00022777"/>
    </source>
</evidence>
<evidence type="ECO:0000256" key="5">
    <source>
        <dbReference type="ARBA" id="ARBA00022552"/>
    </source>
</evidence>
<evidence type="ECO:0000259" key="12">
    <source>
        <dbReference type="Pfam" id="PF25467"/>
    </source>
</evidence>
<evidence type="ECO:0000256" key="6">
    <source>
        <dbReference type="ARBA" id="ARBA00022679"/>
    </source>
</evidence>
<evidence type="ECO:0000313" key="13">
    <source>
        <dbReference type="EMBL" id="KAJ3260517.1"/>
    </source>
</evidence>